<dbReference type="InterPro" id="IPR032675">
    <property type="entry name" value="LRR_dom_sf"/>
</dbReference>
<dbReference type="FunFam" id="1.10.10.10:FF:000322">
    <property type="entry name" value="Probable disease resistance protein At1g63360"/>
    <property type="match status" value="1"/>
</dbReference>
<dbReference type="FunFam" id="3.40.50.300:FF:001091">
    <property type="entry name" value="Probable disease resistance protein At1g61300"/>
    <property type="match status" value="1"/>
</dbReference>
<feature type="domain" description="NB-ARC" evidence="7">
    <location>
        <begin position="181"/>
        <end position="351"/>
    </location>
</feature>
<dbReference type="Pfam" id="PF25019">
    <property type="entry name" value="LRR_R13L1-DRL21"/>
    <property type="match status" value="1"/>
</dbReference>
<reference evidence="11" key="1">
    <citation type="journal article" date="2023" name="Nat. Commun.">
        <title>Diploid and tetraploid genomes of Acorus and the evolution of monocots.</title>
        <authorList>
            <person name="Ma L."/>
            <person name="Liu K.W."/>
            <person name="Li Z."/>
            <person name="Hsiao Y.Y."/>
            <person name="Qi Y."/>
            <person name="Fu T."/>
            <person name="Tang G.D."/>
            <person name="Zhang D."/>
            <person name="Sun W.H."/>
            <person name="Liu D.K."/>
            <person name="Li Y."/>
            <person name="Chen G.Z."/>
            <person name="Liu X.D."/>
            <person name="Liao X.Y."/>
            <person name="Jiang Y.T."/>
            <person name="Yu X."/>
            <person name="Hao Y."/>
            <person name="Huang J."/>
            <person name="Zhao X.W."/>
            <person name="Ke S."/>
            <person name="Chen Y.Y."/>
            <person name="Wu W.L."/>
            <person name="Hsu J.L."/>
            <person name="Lin Y.F."/>
            <person name="Huang M.D."/>
            <person name="Li C.Y."/>
            <person name="Huang L."/>
            <person name="Wang Z.W."/>
            <person name="Zhao X."/>
            <person name="Zhong W.Y."/>
            <person name="Peng D.H."/>
            <person name="Ahmad S."/>
            <person name="Lan S."/>
            <person name="Zhang J.S."/>
            <person name="Tsai W.C."/>
            <person name="Van de Peer Y."/>
            <person name="Liu Z.J."/>
        </authorList>
    </citation>
    <scope>NUCLEOTIDE SEQUENCE</scope>
    <source>
        <strain evidence="11">CP</strain>
    </source>
</reference>
<dbReference type="InterPro" id="IPR041118">
    <property type="entry name" value="Rx_N"/>
</dbReference>
<dbReference type="InterPro" id="IPR058922">
    <property type="entry name" value="WHD_DRP"/>
</dbReference>
<keyword evidence="6" id="KW-0067">ATP-binding</keyword>
<keyword evidence="5" id="KW-0611">Plant defense</keyword>
<dbReference type="Gene3D" id="1.10.8.430">
    <property type="entry name" value="Helical domain of apoptotic protease-activating factors"/>
    <property type="match status" value="1"/>
</dbReference>
<dbReference type="GO" id="GO:0005524">
    <property type="term" value="F:ATP binding"/>
    <property type="evidence" value="ECO:0007669"/>
    <property type="project" value="UniProtKB-KW"/>
</dbReference>
<feature type="domain" description="R13L1/DRL21-like LRR repeat region" evidence="10">
    <location>
        <begin position="528"/>
        <end position="604"/>
    </location>
</feature>
<comment type="caution">
    <text evidence="11">The sequence shown here is derived from an EMBL/GenBank/DDBJ whole genome shotgun (WGS) entry which is preliminary data.</text>
</comment>
<dbReference type="Gene3D" id="1.20.5.4130">
    <property type="match status" value="1"/>
</dbReference>
<dbReference type="Pfam" id="PF00931">
    <property type="entry name" value="NB-ARC"/>
    <property type="match status" value="1"/>
</dbReference>
<sequence>MDIPSFIMEEMMKKLTELVEQELVMLCGVKDEFKKLKKKLGDIQAVLVEAEMRQYQQNHVRRWLNEMRDVMYDIDDVVNDYTSFNIHRSTTSSSDLGGSSTNSFSLAFKKAKSFLSQKMKAIPHLHEIGKRIQAINKRMEQIHKDKEQLKLDSASVPPSTFQPQRLETSSHFIESEIIGFDEDMKRLVKLLMEPKKEGIRVFAIFGMGGVGKTTLARMVYNNELIDSHFEKKIWVCVSKCFEEVEVLKQIINQAGGDQLGEARSKQELQLKMEKVLRGKRFLLVLDDLWSTSAWEGYLKVPFSNLSSHGWVLITTRNKEIARKMEAADIHHMNALSDEHALSFLQKVVYEWRDSTAFGESMKHVGMKIVEKCKGVPLAMKAIGVVLNGKERTKSAWDSVLSSVMWSHASSDVMSALRLSYVDLPPYLKPCFLYCLMFPKDYEISRTDLTRMWIAEGIVKDDGVSSMEDLAETYHGELVARSLLQVVDTQRTGSFFIGDVVCKMHDLVREMAISRWDVGKRKVGNEVPDEGEMKRMEEVVKGLCPPESLQVLHVEGFGGQELPSWMMSTSNCLKSLIYLKLEEVKHLVHLPSLGHLPQLKELIVRNNDGIVNMGVEFMFEGGQRGGGAFPKLEVLIFNGMHGWEEWGDDRMIKTGDGEKSLDIIPRLKKLELSDCSKLRTLPTGLLQCATDLTRVLLDNVNVERINGLAHVRELSLSRCDKIESLENLPNLQSLKVRYCGALKDMANLGTASLTRIYLTFTEDVHNNLEALKSVRVTDETTLDFVGPDSLLQKCIKEENHQYSKIIQRFPHVTGRESYQSDRRNGEIFFSHRDIQEVEVE</sequence>
<evidence type="ECO:0000313" key="12">
    <source>
        <dbReference type="Proteomes" id="UP001180020"/>
    </source>
</evidence>
<gene>
    <name evidence="11" type="primary">RGA2</name>
    <name evidence="11" type="ORF">QJS10_CPA05g01750</name>
</gene>
<dbReference type="InterPro" id="IPR027417">
    <property type="entry name" value="P-loop_NTPase"/>
</dbReference>
<evidence type="ECO:0000256" key="1">
    <source>
        <dbReference type="ARBA" id="ARBA00008894"/>
    </source>
</evidence>
<protein>
    <submittedName>
        <fullName evidence="11">Disease resistance protein RGA2</fullName>
    </submittedName>
</protein>
<feature type="domain" description="Disease resistance N-terminal" evidence="8">
    <location>
        <begin position="8"/>
        <end position="88"/>
    </location>
</feature>
<evidence type="ECO:0000259" key="9">
    <source>
        <dbReference type="Pfam" id="PF23559"/>
    </source>
</evidence>
<dbReference type="Proteomes" id="UP001180020">
    <property type="component" value="Unassembled WGS sequence"/>
</dbReference>
<dbReference type="InterPro" id="IPR056789">
    <property type="entry name" value="LRR_R13L1-DRL21"/>
</dbReference>
<dbReference type="Pfam" id="PF23559">
    <property type="entry name" value="WHD_DRP"/>
    <property type="match status" value="1"/>
</dbReference>
<name>A0AAV9EXH1_ACOCL</name>
<dbReference type="Pfam" id="PF18052">
    <property type="entry name" value="Rx_N"/>
    <property type="match status" value="1"/>
</dbReference>
<keyword evidence="3" id="KW-0677">Repeat</keyword>
<dbReference type="SUPFAM" id="SSF52047">
    <property type="entry name" value="RNI-like"/>
    <property type="match status" value="1"/>
</dbReference>
<keyword evidence="12" id="KW-1185">Reference proteome</keyword>
<dbReference type="GO" id="GO:0002758">
    <property type="term" value="P:innate immune response-activating signaling pathway"/>
    <property type="evidence" value="ECO:0007669"/>
    <property type="project" value="UniProtKB-ARBA"/>
</dbReference>
<dbReference type="Gene3D" id="1.10.10.10">
    <property type="entry name" value="Winged helix-like DNA-binding domain superfamily/Winged helix DNA-binding domain"/>
    <property type="match status" value="1"/>
</dbReference>
<feature type="domain" description="Disease resistance protein winged helix" evidence="9">
    <location>
        <begin position="436"/>
        <end position="511"/>
    </location>
</feature>
<dbReference type="InterPro" id="IPR036388">
    <property type="entry name" value="WH-like_DNA-bd_sf"/>
</dbReference>
<dbReference type="PRINTS" id="PR00364">
    <property type="entry name" value="DISEASERSIST"/>
</dbReference>
<dbReference type="GO" id="GO:0042742">
    <property type="term" value="P:defense response to bacterium"/>
    <property type="evidence" value="ECO:0007669"/>
    <property type="project" value="UniProtKB-ARBA"/>
</dbReference>
<evidence type="ECO:0000256" key="4">
    <source>
        <dbReference type="ARBA" id="ARBA00022741"/>
    </source>
</evidence>
<evidence type="ECO:0000259" key="7">
    <source>
        <dbReference type="Pfam" id="PF00931"/>
    </source>
</evidence>
<dbReference type="AlphaFoldDB" id="A0AAV9EXH1"/>
<accession>A0AAV9EXH1</accession>
<evidence type="ECO:0000256" key="5">
    <source>
        <dbReference type="ARBA" id="ARBA00022821"/>
    </source>
</evidence>
<comment type="similarity">
    <text evidence="1">Belongs to the disease resistance NB-LRR family.</text>
</comment>
<evidence type="ECO:0000256" key="2">
    <source>
        <dbReference type="ARBA" id="ARBA00022614"/>
    </source>
</evidence>
<dbReference type="InterPro" id="IPR002182">
    <property type="entry name" value="NB-ARC"/>
</dbReference>
<evidence type="ECO:0000313" key="11">
    <source>
        <dbReference type="EMBL" id="KAK1317538.1"/>
    </source>
</evidence>
<dbReference type="PANTHER" id="PTHR36766">
    <property type="entry name" value="PLANT BROAD-SPECTRUM MILDEW RESISTANCE PROTEIN RPW8"/>
    <property type="match status" value="1"/>
</dbReference>
<dbReference type="EMBL" id="JAUJYO010000005">
    <property type="protein sequence ID" value="KAK1317538.1"/>
    <property type="molecule type" value="Genomic_DNA"/>
</dbReference>
<dbReference type="GO" id="GO:0043531">
    <property type="term" value="F:ADP binding"/>
    <property type="evidence" value="ECO:0007669"/>
    <property type="project" value="InterPro"/>
</dbReference>
<dbReference type="Gene3D" id="3.80.10.10">
    <property type="entry name" value="Ribonuclease Inhibitor"/>
    <property type="match status" value="2"/>
</dbReference>
<dbReference type="GO" id="GO:0009626">
    <property type="term" value="P:plant-type hypersensitive response"/>
    <property type="evidence" value="ECO:0007669"/>
    <property type="project" value="UniProtKB-ARBA"/>
</dbReference>
<evidence type="ECO:0000256" key="6">
    <source>
        <dbReference type="ARBA" id="ARBA00022840"/>
    </source>
</evidence>
<evidence type="ECO:0000256" key="3">
    <source>
        <dbReference type="ARBA" id="ARBA00022737"/>
    </source>
</evidence>
<organism evidence="11 12">
    <name type="scientific">Acorus calamus</name>
    <name type="common">Sweet flag</name>
    <dbReference type="NCBI Taxonomy" id="4465"/>
    <lineage>
        <taxon>Eukaryota</taxon>
        <taxon>Viridiplantae</taxon>
        <taxon>Streptophyta</taxon>
        <taxon>Embryophyta</taxon>
        <taxon>Tracheophyta</taxon>
        <taxon>Spermatophyta</taxon>
        <taxon>Magnoliopsida</taxon>
        <taxon>Liliopsida</taxon>
        <taxon>Acoraceae</taxon>
        <taxon>Acorus</taxon>
    </lineage>
</organism>
<dbReference type="PANTHER" id="PTHR36766:SF36">
    <property type="entry name" value="AAA+ ATPASE DOMAIN-CONTAINING PROTEIN"/>
    <property type="match status" value="1"/>
</dbReference>
<evidence type="ECO:0000259" key="8">
    <source>
        <dbReference type="Pfam" id="PF18052"/>
    </source>
</evidence>
<evidence type="ECO:0000259" key="10">
    <source>
        <dbReference type="Pfam" id="PF25019"/>
    </source>
</evidence>
<keyword evidence="2" id="KW-0433">Leucine-rich repeat</keyword>
<reference evidence="11" key="2">
    <citation type="submission" date="2023-06" db="EMBL/GenBank/DDBJ databases">
        <authorList>
            <person name="Ma L."/>
            <person name="Liu K.-W."/>
            <person name="Li Z."/>
            <person name="Hsiao Y.-Y."/>
            <person name="Qi Y."/>
            <person name="Fu T."/>
            <person name="Tang G."/>
            <person name="Zhang D."/>
            <person name="Sun W.-H."/>
            <person name="Liu D.-K."/>
            <person name="Li Y."/>
            <person name="Chen G.-Z."/>
            <person name="Liu X.-D."/>
            <person name="Liao X.-Y."/>
            <person name="Jiang Y.-T."/>
            <person name="Yu X."/>
            <person name="Hao Y."/>
            <person name="Huang J."/>
            <person name="Zhao X.-W."/>
            <person name="Ke S."/>
            <person name="Chen Y.-Y."/>
            <person name="Wu W.-L."/>
            <person name="Hsu J.-L."/>
            <person name="Lin Y.-F."/>
            <person name="Huang M.-D."/>
            <person name="Li C.-Y."/>
            <person name="Huang L."/>
            <person name="Wang Z.-W."/>
            <person name="Zhao X."/>
            <person name="Zhong W.-Y."/>
            <person name="Peng D.-H."/>
            <person name="Ahmad S."/>
            <person name="Lan S."/>
            <person name="Zhang J.-S."/>
            <person name="Tsai W.-C."/>
            <person name="Van De Peer Y."/>
            <person name="Liu Z.-J."/>
        </authorList>
    </citation>
    <scope>NUCLEOTIDE SEQUENCE</scope>
    <source>
        <strain evidence="11">CP</strain>
        <tissue evidence="11">Leaves</tissue>
    </source>
</reference>
<keyword evidence="4" id="KW-0547">Nucleotide-binding</keyword>
<dbReference type="SUPFAM" id="SSF52540">
    <property type="entry name" value="P-loop containing nucleoside triphosphate hydrolases"/>
    <property type="match status" value="1"/>
</dbReference>
<dbReference type="Gene3D" id="3.40.50.300">
    <property type="entry name" value="P-loop containing nucleotide triphosphate hydrolases"/>
    <property type="match status" value="1"/>
</dbReference>
<dbReference type="InterPro" id="IPR042197">
    <property type="entry name" value="Apaf_helical"/>
</dbReference>
<proteinExistence type="inferred from homology"/>